<name>A0A2P7BFF7_9HYPH</name>
<dbReference type="OrthoDB" id="6618953at2"/>
<dbReference type="AlphaFoldDB" id="A0A2P7BFF7"/>
<evidence type="ECO:0000313" key="2">
    <source>
        <dbReference type="EMBL" id="PSH65159.1"/>
    </source>
</evidence>
<dbReference type="Proteomes" id="UP000241764">
    <property type="component" value="Unassembled WGS sequence"/>
</dbReference>
<keyword evidence="3" id="KW-1185">Reference proteome</keyword>
<accession>A0A2P7BFF7</accession>
<proteinExistence type="predicted"/>
<dbReference type="GO" id="GO:0004518">
    <property type="term" value="F:nuclease activity"/>
    <property type="evidence" value="ECO:0007669"/>
    <property type="project" value="InterPro"/>
</dbReference>
<evidence type="ECO:0000313" key="3">
    <source>
        <dbReference type="Proteomes" id="UP000241764"/>
    </source>
</evidence>
<feature type="domain" description="CD-NTase associated protein 4-like DNA endonuclease" evidence="1">
    <location>
        <begin position="15"/>
        <end position="217"/>
    </location>
</feature>
<dbReference type="Pfam" id="PF14130">
    <property type="entry name" value="Cap4_nuclease"/>
    <property type="match status" value="1"/>
</dbReference>
<comment type="caution">
    <text evidence="2">The sequence shown here is derived from an EMBL/GenBank/DDBJ whole genome shotgun (WGS) entry which is preliminary data.</text>
</comment>
<evidence type="ECO:0000259" key="1">
    <source>
        <dbReference type="Pfam" id="PF14130"/>
    </source>
</evidence>
<gene>
    <name evidence="2" type="ORF">CU103_09050</name>
</gene>
<organism evidence="2 3">
    <name type="scientific">Phyllobacterium sophorae</name>
    <dbReference type="NCBI Taxonomy" id="1520277"/>
    <lineage>
        <taxon>Bacteria</taxon>
        <taxon>Pseudomonadati</taxon>
        <taxon>Pseudomonadota</taxon>
        <taxon>Alphaproteobacteria</taxon>
        <taxon>Hyphomicrobiales</taxon>
        <taxon>Phyllobacteriaceae</taxon>
        <taxon>Phyllobacterium</taxon>
    </lineage>
</organism>
<dbReference type="RefSeq" id="WP_106663574.1">
    <property type="nucleotide sequence ID" value="NZ_PGGM01000003.1"/>
</dbReference>
<dbReference type="InterPro" id="IPR025382">
    <property type="entry name" value="Cap4-like_endonuclease_dom"/>
</dbReference>
<protein>
    <recommendedName>
        <fullName evidence="1">CD-NTase associated protein 4-like DNA endonuclease domain-containing protein</fullName>
    </recommendedName>
</protein>
<reference evidence="3" key="1">
    <citation type="submission" date="2017-11" db="EMBL/GenBank/DDBJ databases">
        <authorList>
            <person name="Kuznetsova I."/>
            <person name="Sazanova A."/>
            <person name="Chirak E."/>
            <person name="Safronova V."/>
            <person name="Willems A."/>
        </authorList>
    </citation>
    <scope>NUCLEOTIDE SEQUENCE [LARGE SCALE GENOMIC DNA]</scope>
    <source>
        <strain evidence="3">CCBAU 03422</strain>
    </source>
</reference>
<sequence>MSIIETLMSVPDAVDGGRVAIERLDYQTAWGLSRAIVLHTDGKAYAVGFEFHDDIVELDDADNPTKASFYQIKTDKTKNWSLNRIAARKKEKGVLQPSFAWRMFDNANRFGGAVHRLVFVSNMPCPSLGSDYKDFAFSSAPELDVEKFIKAMQTEDGSFKREHVALFHFSYSPFNLGSFDKALLGEVADFIQSETGLEHVNPKAFALMLVDQCNKRSKKLSDLSSFDALKSSKFVTRADMDKWLGELKAKNENRVHWTEVAAWFSNIHEAQAIKAHFIQYENERRSRLGVASLKFQAEVKKLVAPHMETGQTLTEMLNAALPEVRNISHQWSVEASVNDDYLRAIMLYEYCHVG</sequence>
<dbReference type="EMBL" id="PGGM01000003">
    <property type="protein sequence ID" value="PSH65159.1"/>
    <property type="molecule type" value="Genomic_DNA"/>
</dbReference>